<dbReference type="Pfam" id="PF04303">
    <property type="entry name" value="PrpF"/>
    <property type="match status" value="2"/>
</dbReference>
<dbReference type="SUPFAM" id="SSF54506">
    <property type="entry name" value="Diaminopimelate epimerase-like"/>
    <property type="match status" value="3"/>
</dbReference>
<protein>
    <recommendedName>
        <fullName evidence="5">Molybdopterin molybdotransferase</fullName>
    </recommendedName>
</protein>
<proteinExistence type="inferred from homology"/>
<dbReference type="Gene3D" id="3.10.310.10">
    <property type="entry name" value="Diaminopimelate Epimerase, Chain A, domain 1"/>
    <property type="match status" value="3"/>
</dbReference>
<dbReference type="Proteomes" id="UP001189429">
    <property type="component" value="Unassembled WGS sequence"/>
</dbReference>
<dbReference type="EMBL" id="CAUYUJ010006489">
    <property type="protein sequence ID" value="CAK0817516.1"/>
    <property type="molecule type" value="Genomic_DNA"/>
</dbReference>
<evidence type="ECO:0008006" key="5">
    <source>
        <dbReference type="Google" id="ProtNLM"/>
    </source>
</evidence>
<dbReference type="PANTHER" id="PTHR43709:SF2">
    <property type="entry name" value="DUF453 DOMAIN PROTEIN (AFU_ORTHOLOGUE AFUA_6G00360)"/>
    <property type="match status" value="1"/>
</dbReference>
<evidence type="ECO:0000256" key="2">
    <source>
        <dbReference type="ARBA" id="ARBA00023235"/>
    </source>
</evidence>
<evidence type="ECO:0000313" key="3">
    <source>
        <dbReference type="EMBL" id="CAK0817516.1"/>
    </source>
</evidence>
<reference evidence="3" key="1">
    <citation type="submission" date="2023-10" db="EMBL/GenBank/DDBJ databases">
        <authorList>
            <person name="Chen Y."/>
            <person name="Shah S."/>
            <person name="Dougan E. K."/>
            <person name="Thang M."/>
            <person name="Chan C."/>
        </authorList>
    </citation>
    <scope>NUCLEOTIDE SEQUENCE [LARGE SCALE GENOMIC DNA]</scope>
</reference>
<accession>A0ABN9RES3</accession>
<evidence type="ECO:0000313" key="4">
    <source>
        <dbReference type="Proteomes" id="UP001189429"/>
    </source>
</evidence>
<dbReference type="InterPro" id="IPR007400">
    <property type="entry name" value="PrpF-like"/>
</dbReference>
<organism evidence="3 4">
    <name type="scientific">Prorocentrum cordatum</name>
    <dbReference type="NCBI Taxonomy" id="2364126"/>
    <lineage>
        <taxon>Eukaryota</taxon>
        <taxon>Sar</taxon>
        <taxon>Alveolata</taxon>
        <taxon>Dinophyceae</taxon>
        <taxon>Prorocentrales</taxon>
        <taxon>Prorocentraceae</taxon>
        <taxon>Prorocentrum</taxon>
    </lineage>
</organism>
<keyword evidence="4" id="KW-1185">Reference proteome</keyword>
<evidence type="ECO:0000256" key="1">
    <source>
        <dbReference type="ARBA" id="ARBA00007673"/>
    </source>
</evidence>
<name>A0ABN9RES3_9DINO</name>
<comment type="caution">
    <text evidence="3">The sequence shown here is derived from an EMBL/GenBank/DDBJ whole genome shotgun (WGS) entry which is preliminary data.</text>
</comment>
<dbReference type="PANTHER" id="PTHR43709">
    <property type="entry name" value="ACONITATE ISOMERASE-RELATED"/>
    <property type="match status" value="1"/>
</dbReference>
<gene>
    <name evidence="3" type="ORF">PCOR1329_LOCUS20116</name>
</gene>
<comment type="similarity">
    <text evidence="1">Belongs to the PrpF family.</text>
</comment>
<keyword evidence="2" id="KW-0413">Isomerase</keyword>
<sequence>MRQVPFMLMRGGTSRGPYFLANDLPKSREQRGKVLLHAMGSPDPFGSQANGLGGGGVSILSKAAIVCKAEDDPGSAGASSTTVDVCYTFAQVGTREPAVKWKANCGNIMSGVGPFAILRGLVDLTQNDLAVGYKSVRVLNTNTSTRGVVKVPLNRGCPSLSCNGDLHPRLSNEVLPQAFRYADEDVAAKAGIPVEVSFLDVLGPLTGKIFPTGKRIDVIQGVRCTCIDSANPVVLMHGADLSQSLLANPVGHDETIQGKSEVYASHSSCDMIISNRKKREPIVFPDLDDAHSEETQRFVADLAARHFGENVVSTNLIHEHIRRMFESFATLGYQNPESLNSDTYFLSKLEQVRREASRVMGMGDARGKNLPKVCVLSPPLNPLHSIASRYFVPDRCHSAHAVTGAIAIAVATTFEGTVADSINVFQTGERRNVVVEHPSGTVTIEMTLDVSGSPVGKTTGEKVNGRVLEAKIRRTTRPIVDGKLFVPEQFYAE</sequence>